<dbReference type="Proteomes" id="UP000623440">
    <property type="component" value="Unassembled WGS sequence"/>
</dbReference>
<reference evidence="1 2" key="1">
    <citation type="journal article" date="2020" name="ISME J.">
        <title>Comparative genomics reveals insights into cyanobacterial evolution and habitat adaptation.</title>
        <authorList>
            <person name="Chen M.Y."/>
            <person name="Teng W.K."/>
            <person name="Zhao L."/>
            <person name="Hu C.X."/>
            <person name="Zhou Y.K."/>
            <person name="Han B.P."/>
            <person name="Song L.R."/>
            <person name="Shu W.S."/>
        </authorList>
    </citation>
    <scope>NUCLEOTIDE SEQUENCE [LARGE SCALE GENOMIC DNA]</scope>
    <source>
        <strain evidence="1 2">FACHB-838</strain>
    </source>
</reference>
<name>A0ABR8DYD5_9NOSO</name>
<comment type="caution">
    <text evidence="1">The sequence shown here is derived from an EMBL/GenBank/DDBJ whole genome shotgun (WGS) entry which is preliminary data.</text>
</comment>
<dbReference type="GO" id="GO:0004519">
    <property type="term" value="F:endonuclease activity"/>
    <property type="evidence" value="ECO:0007669"/>
    <property type="project" value="UniProtKB-KW"/>
</dbReference>
<protein>
    <submittedName>
        <fullName evidence="1">HNH endonuclease</fullName>
    </submittedName>
</protein>
<organism evidence="1 2">
    <name type="scientific">Nostoc flagelliforme FACHB-838</name>
    <dbReference type="NCBI Taxonomy" id="2692904"/>
    <lineage>
        <taxon>Bacteria</taxon>
        <taxon>Bacillati</taxon>
        <taxon>Cyanobacteriota</taxon>
        <taxon>Cyanophyceae</taxon>
        <taxon>Nostocales</taxon>
        <taxon>Nostocaceae</taxon>
        <taxon>Nostoc</taxon>
    </lineage>
</organism>
<sequence length="99" mass="11524">MPSKSQQRYPENWSDIALEVKQSVDWRCSKCQLQCIRPGDDTSELSRSLRMALTLTVHHFNFLPEDNRRENLYALCTACHLSFHTRRRGNVSPGQLSLF</sequence>
<keyword evidence="1" id="KW-0255">Endonuclease</keyword>
<evidence type="ECO:0000313" key="1">
    <source>
        <dbReference type="EMBL" id="MBD2533399.1"/>
    </source>
</evidence>
<keyword evidence="1" id="KW-0540">Nuclease</keyword>
<keyword evidence="1" id="KW-0378">Hydrolase</keyword>
<dbReference type="RefSeq" id="WP_190943970.1">
    <property type="nucleotide sequence ID" value="NZ_JACJSI010000094.1"/>
</dbReference>
<proteinExistence type="predicted"/>
<keyword evidence="2" id="KW-1185">Reference proteome</keyword>
<gene>
    <name evidence="1" type="ORF">H6G97_29095</name>
</gene>
<accession>A0ABR8DYD5</accession>
<evidence type="ECO:0000313" key="2">
    <source>
        <dbReference type="Proteomes" id="UP000623440"/>
    </source>
</evidence>
<dbReference type="EMBL" id="JACJSI010000094">
    <property type="protein sequence ID" value="MBD2533399.1"/>
    <property type="molecule type" value="Genomic_DNA"/>
</dbReference>